<sequence>MIKKDDETVIVANNGNNPLGWFLKLITQLFAKYMMYAFDTKYQTYVKFVDDWYCSPKRPNIPCSNPSISSPINKRQMVFQFARGLGNQYMDFRTAMLTKPSIPSFSQFVLSLQGHEQTLASQREDKKTYIEHNQAFFSERGRRGGNGRGAGGRV</sequence>
<organism evidence="1 2">
    <name type="scientific">Dipteronia sinensis</name>
    <dbReference type="NCBI Taxonomy" id="43782"/>
    <lineage>
        <taxon>Eukaryota</taxon>
        <taxon>Viridiplantae</taxon>
        <taxon>Streptophyta</taxon>
        <taxon>Embryophyta</taxon>
        <taxon>Tracheophyta</taxon>
        <taxon>Spermatophyta</taxon>
        <taxon>Magnoliopsida</taxon>
        <taxon>eudicotyledons</taxon>
        <taxon>Gunneridae</taxon>
        <taxon>Pentapetalae</taxon>
        <taxon>rosids</taxon>
        <taxon>malvids</taxon>
        <taxon>Sapindales</taxon>
        <taxon>Sapindaceae</taxon>
        <taxon>Hippocastanoideae</taxon>
        <taxon>Acereae</taxon>
        <taxon>Dipteronia</taxon>
    </lineage>
</organism>
<name>A0AAD9ZX04_9ROSI</name>
<keyword evidence="2" id="KW-1185">Reference proteome</keyword>
<comment type="caution">
    <text evidence="1">The sequence shown here is derived from an EMBL/GenBank/DDBJ whole genome shotgun (WGS) entry which is preliminary data.</text>
</comment>
<evidence type="ECO:0000313" key="1">
    <source>
        <dbReference type="EMBL" id="KAK3194487.1"/>
    </source>
</evidence>
<protein>
    <submittedName>
        <fullName evidence="1">Uncharacterized protein</fullName>
    </submittedName>
</protein>
<reference evidence="1" key="1">
    <citation type="journal article" date="2023" name="Plant J.">
        <title>Genome sequences and population genomics provide insights into the demographic history, inbreeding, and mutation load of two 'living fossil' tree species of Dipteronia.</title>
        <authorList>
            <person name="Feng Y."/>
            <person name="Comes H.P."/>
            <person name="Chen J."/>
            <person name="Zhu S."/>
            <person name="Lu R."/>
            <person name="Zhang X."/>
            <person name="Li P."/>
            <person name="Qiu J."/>
            <person name="Olsen K.M."/>
            <person name="Qiu Y."/>
        </authorList>
    </citation>
    <scope>NUCLEOTIDE SEQUENCE</scope>
    <source>
        <strain evidence="1">NBL</strain>
    </source>
</reference>
<dbReference type="Proteomes" id="UP001281410">
    <property type="component" value="Unassembled WGS sequence"/>
</dbReference>
<accession>A0AAD9ZX04</accession>
<evidence type="ECO:0000313" key="2">
    <source>
        <dbReference type="Proteomes" id="UP001281410"/>
    </source>
</evidence>
<dbReference type="AlphaFoldDB" id="A0AAD9ZX04"/>
<proteinExistence type="predicted"/>
<gene>
    <name evidence="1" type="ORF">Dsin_025797</name>
</gene>
<dbReference type="EMBL" id="JANJYJ010000008">
    <property type="protein sequence ID" value="KAK3194487.1"/>
    <property type="molecule type" value="Genomic_DNA"/>
</dbReference>